<dbReference type="InterPro" id="IPR045057">
    <property type="entry name" value="Gcn5-rel_NAT"/>
</dbReference>
<keyword evidence="5" id="KW-1185">Reference proteome</keyword>
<evidence type="ECO:0000313" key="5">
    <source>
        <dbReference type="Proteomes" id="UP000749559"/>
    </source>
</evidence>
<gene>
    <name evidence="4" type="ORF">OFUS_LOCUS15170</name>
</gene>
<dbReference type="EMBL" id="CAIIXF020000007">
    <property type="protein sequence ID" value="CAH1789886.1"/>
    <property type="molecule type" value="Genomic_DNA"/>
</dbReference>
<evidence type="ECO:0000256" key="3">
    <source>
        <dbReference type="ARBA" id="ARBA00031876"/>
    </source>
</evidence>
<dbReference type="Gene3D" id="3.40.630.30">
    <property type="match status" value="1"/>
</dbReference>
<dbReference type="InterPro" id="IPR031165">
    <property type="entry name" value="GNAT_YJDJ"/>
</dbReference>
<evidence type="ECO:0000313" key="4">
    <source>
        <dbReference type="EMBL" id="CAH1789886.1"/>
    </source>
</evidence>
<dbReference type="Proteomes" id="UP000749559">
    <property type="component" value="Unassembled WGS sequence"/>
</dbReference>
<dbReference type="PROSITE" id="PS51729">
    <property type="entry name" value="GNAT_YJDJ"/>
    <property type="match status" value="1"/>
</dbReference>
<dbReference type="PANTHER" id="PTHR31435:SF9">
    <property type="entry name" value="PROTEIN NATD1"/>
    <property type="match status" value="1"/>
</dbReference>
<organism evidence="4 5">
    <name type="scientific">Owenia fusiformis</name>
    <name type="common">Polychaete worm</name>
    <dbReference type="NCBI Taxonomy" id="6347"/>
    <lineage>
        <taxon>Eukaryota</taxon>
        <taxon>Metazoa</taxon>
        <taxon>Spiralia</taxon>
        <taxon>Lophotrochozoa</taxon>
        <taxon>Annelida</taxon>
        <taxon>Polychaeta</taxon>
        <taxon>Sedentaria</taxon>
        <taxon>Canalipalpata</taxon>
        <taxon>Sabellida</taxon>
        <taxon>Oweniida</taxon>
        <taxon>Oweniidae</taxon>
        <taxon>Owenia</taxon>
    </lineage>
</organism>
<comment type="similarity">
    <text evidence="1">Belongs to the NATD1 family.</text>
</comment>
<dbReference type="AlphaFoldDB" id="A0A8J1TRP2"/>
<accession>A0A8J1TRP2</accession>
<dbReference type="SUPFAM" id="SSF55729">
    <property type="entry name" value="Acyl-CoA N-acyltransferases (Nat)"/>
    <property type="match status" value="1"/>
</dbReference>
<sequence>QCTRTMSFQKLHKLSTFYSRSLFTRLIMTSTKEGASATAPIEVLHDEKKGEFYIEMDAGGKTSRAYLQYTSQGGDKGEVLDMYHTLVPPEFRGKGVAKHLAKAAFDHAVKKDVSMRLTCSYLQKYAQDNPTPEYTKRIV</sequence>
<evidence type="ECO:0000256" key="2">
    <source>
        <dbReference type="ARBA" id="ARBA00020243"/>
    </source>
</evidence>
<protein>
    <recommendedName>
        <fullName evidence="2">Protein NATD1</fullName>
    </recommendedName>
    <alternativeName>
        <fullName evidence="3">N-acetyltransferase domain-containing protein 1</fullName>
    </alternativeName>
</protein>
<dbReference type="CDD" id="cd04301">
    <property type="entry name" value="NAT_SF"/>
    <property type="match status" value="1"/>
</dbReference>
<dbReference type="InterPro" id="IPR016181">
    <property type="entry name" value="Acyl_CoA_acyltransferase"/>
</dbReference>
<feature type="non-terminal residue" evidence="4">
    <location>
        <position position="1"/>
    </location>
</feature>
<evidence type="ECO:0000256" key="1">
    <source>
        <dbReference type="ARBA" id="ARBA00006233"/>
    </source>
</evidence>
<comment type="caution">
    <text evidence="4">The sequence shown here is derived from an EMBL/GenBank/DDBJ whole genome shotgun (WGS) entry which is preliminary data.</text>
</comment>
<dbReference type="PANTHER" id="PTHR31435">
    <property type="entry name" value="PROTEIN NATD1"/>
    <property type="match status" value="1"/>
</dbReference>
<proteinExistence type="inferred from homology"/>
<dbReference type="OrthoDB" id="74247at2759"/>
<dbReference type="Pfam" id="PF14542">
    <property type="entry name" value="Acetyltransf_CG"/>
    <property type="match status" value="1"/>
</dbReference>
<reference evidence="4" key="1">
    <citation type="submission" date="2022-03" db="EMBL/GenBank/DDBJ databases">
        <authorList>
            <person name="Martin C."/>
        </authorList>
    </citation>
    <scope>NUCLEOTIDE SEQUENCE</scope>
</reference>
<name>A0A8J1TRP2_OWEFU</name>